<evidence type="ECO:0000313" key="5">
    <source>
        <dbReference type="EMBL" id="MBT2186164.1"/>
    </source>
</evidence>
<sequence>MSAQPTNDDHSWSSSGLARGEAISQWRDWAANTIAPIDVTVYDTDQFAAQWTSHGVGQLRLLQLHAPAQRVVHTGTDGSAGRAAPSIQLVYARRGALKTRMAGKRFTVEPGQFVLLDNTRFYQMEMDTAHEAIDLMMPQGWLEKYLPDPDALLARPISANSGWGAPLGSLIETMVTGLDESPLPRPLIAEQVGALLTLATGFHEAPPSRHRGQLARQILRRIETDYADPDLTPERIAGDLGISRRYLQALLAGSGTSFVQELNATRLDRASDLLTDPRAAGLTLGDVAWRCGFLDPGYFARLFRKRFGVTPSVWRMGGAGR</sequence>
<dbReference type="RefSeq" id="WP_214621896.1">
    <property type="nucleotide sequence ID" value="NZ_JAHGAW010000002.1"/>
</dbReference>
<dbReference type="PROSITE" id="PS01124">
    <property type="entry name" value="HTH_ARAC_FAMILY_2"/>
    <property type="match status" value="1"/>
</dbReference>
<dbReference type="Proteomes" id="UP001138757">
    <property type="component" value="Unassembled WGS sequence"/>
</dbReference>
<name>A0A9X1IPN4_9SPHN</name>
<dbReference type="AlphaFoldDB" id="A0A9X1IPN4"/>
<dbReference type="InterPro" id="IPR035418">
    <property type="entry name" value="AraC-bd_2"/>
</dbReference>
<dbReference type="PANTHER" id="PTHR43280">
    <property type="entry name" value="ARAC-FAMILY TRANSCRIPTIONAL REGULATOR"/>
    <property type="match status" value="1"/>
</dbReference>
<reference evidence="5" key="1">
    <citation type="submission" date="2021-05" db="EMBL/GenBank/DDBJ databases">
        <title>Genome of Sphingobium sp. strain.</title>
        <authorList>
            <person name="Fan R."/>
        </authorList>
    </citation>
    <scope>NUCLEOTIDE SEQUENCE</scope>
    <source>
        <strain evidence="5">H33</strain>
    </source>
</reference>
<dbReference type="EMBL" id="JAHGAW010000002">
    <property type="protein sequence ID" value="MBT2186164.1"/>
    <property type="molecule type" value="Genomic_DNA"/>
</dbReference>
<evidence type="ECO:0000256" key="1">
    <source>
        <dbReference type="ARBA" id="ARBA00023015"/>
    </source>
</evidence>
<keyword evidence="6" id="KW-1185">Reference proteome</keyword>
<dbReference type="InterPro" id="IPR018062">
    <property type="entry name" value="HTH_AraC-typ_CS"/>
</dbReference>
<dbReference type="SUPFAM" id="SSF46689">
    <property type="entry name" value="Homeodomain-like"/>
    <property type="match status" value="1"/>
</dbReference>
<dbReference type="GO" id="GO:0043565">
    <property type="term" value="F:sequence-specific DNA binding"/>
    <property type="evidence" value="ECO:0007669"/>
    <property type="project" value="InterPro"/>
</dbReference>
<evidence type="ECO:0000259" key="4">
    <source>
        <dbReference type="PROSITE" id="PS01124"/>
    </source>
</evidence>
<accession>A0A9X1IPN4</accession>
<dbReference type="Gene3D" id="1.10.10.60">
    <property type="entry name" value="Homeodomain-like"/>
    <property type="match status" value="1"/>
</dbReference>
<evidence type="ECO:0000256" key="2">
    <source>
        <dbReference type="ARBA" id="ARBA00023125"/>
    </source>
</evidence>
<dbReference type="PANTHER" id="PTHR43280:SF31">
    <property type="entry name" value="TRANSCRIPTIONAL REGULATORY PROTEIN"/>
    <property type="match status" value="1"/>
</dbReference>
<dbReference type="InterPro" id="IPR020449">
    <property type="entry name" value="Tscrpt_reg_AraC-type_HTH"/>
</dbReference>
<proteinExistence type="predicted"/>
<organism evidence="5 6">
    <name type="scientific">Sphingobium nicotianae</name>
    <dbReference type="NCBI Taxonomy" id="2782607"/>
    <lineage>
        <taxon>Bacteria</taxon>
        <taxon>Pseudomonadati</taxon>
        <taxon>Pseudomonadota</taxon>
        <taxon>Alphaproteobacteria</taxon>
        <taxon>Sphingomonadales</taxon>
        <taxon>Sphingomonadaceae</taxon>
        <taxon>Sphingobium</taxon>
    </lineage>
</organism>
<evidence type="ECO:0000256" key="3">
    <source>
        <dbReference type="ARBA" id="ARBA00023163"/>
    </source>
</evidence>
<dbReference type="Pfam" id="PF12833">
    <property type="entry name" value="HTH_18"/>
    <property type="match status" value="1"/>
</dbReference>
<dbReference type="GO" id="GO:0003700">
    <property type="term" value="F:DNA-binding transcription factor activity"/>
    <property type="evidence" value="ECO:0007669"/>
    <property type="project" value="InterPro"/>
</dbReference>
<evidence type="ECO:0000313" key="6">
    <source>
        <dbReference type="Proteomes" id="UP001138757"/>
    </source>
</evidence>
<keyword evidence="1" id="KW-0805">Transcription regulation</keyword>
<dbReference type="PRINTS" id="PR00032">
    <property type="entry name" value="HTHARAC"/>
</dbReference>
<keyword evidence="2" id="KW-0238">DNA-binding</keyword>
<dbReference type="PROSITE" id="PS00041">
    <property type="entry name" value="HTH_ARAC_FAMILY_1"/>
    <property type="match status" value="1"/>
</dbReference>
<gene>
    <name evidence="5" type="ORF">KK488_04315</name>
</gene>
<dbReference type="SMART" id="SM00342">
    <property type="entry name" value="HTH_ARAC"/>
    <property type="match status" value="1"/>
</dbReference>
<dbReference type="InterPro" id="IPR018060">
    <property type="entry name" value="HTH_AraC"/>
</dbReference>
<comment type="caution">
    <text evidence="5">The sequence shown here is derived from an EMBL/GenBank/DDBJ whole genome shotgun (WGS) entry which is preliminary data.</text>
</comment>
<dbReference type="Pfam" id="PF14525">
    <property type="entry name" value="AraC_binding_2"/>
    <property type="match status" value="1"/>
</dbReference>
<feature type="domain" description="HTH araC/xylS-type" evidence="4">
    <location>
        <begin position="216"/>
        <end position="317"/>
    </location>
</feature>
<dbReference type="InterPro" id="IPR009057">
    <property type="entry name" value="Homeodomain-like_sf"/>
</dbReference>
<protein>
    <submittedName>
        <fullName evidence="5">Helix-turn-helix domain-containing protein</fullName>
    </submittedName>
</protein>
<keyword evidence="3" id="KW-0804">Transcription</keyword>